<comment type="caution">
    <text evidence="5">The sequence shown here is derived from an EMBL/GenBank/DDBJ whole genome shotgun (WGS) entry which is preliminary data.</text>
</comment>
<dbReference type="Gene3D" id="1.10.10.10">
    <property type="entry name" value="Winged helix-like DNA-binding domain superfamily/Winged helix DNA-binding domain"/>
    <property type="match status" value="1"/>
</dbReference>
<comment type="similarity">
    <text evidence="1">Belongs to the BlaI transcriptional regulatory family.</text>
</comment>
<reference evidence="5 6" key="1">
    <citation type="submission" date="2019-02" db="EMBL/GenBank/DDBJ databases">
        <title>Deep-cultivation of Planctomycetes and their phenomic and genomic characterization uncovers novel biology.</title>
        <authorList>
            <person name="Wiegand S."/>
            <person name="Jogler M."/>
            <person name="Boedeker C."/>
            <person name="Pinto D."/>
            <person name="Vollmers J."/>
            <person name="Rivas-Marin E."/>
            <person name="Kohn T."/>
            <person name="Peeters S.H."/>
            <person name="Heuer A."/>
            <person name="Rast P."/>
            <person name="Oberbeckmann S."/>
            <person name="Bunk B."/>
            <person name="Jeske O."/>
            <person name="Meyerdierks A."/>
            <person name="Storesund J.E."/>
            <person name="Kallscheuer N."/>
            <person name="Luecker S."/>
            <person name="Lage O.M."/>
            <person name="Pohl T."/>
            <person name="Merkel B.J."/>
            <person name="Hornburger P."/>
            <person name="Mueller R.-W."/>
            <person name="Bruemmer F."/>
            <person name="Labrenz M."/>
            <person name="Spormann A.M."/>
            <person name="Op Den Camp H."/>
            <person name="Overmann J."/>
            <person name="Amann R."/>
            <person name="Jetten M.S.M."/>
            <person name="Mascher T."/>
            <person name="Medema M.H."/>
            <person name="Devos D.P."/>
            <person name="Kaster A.-K."/>
            <person name="Ovreas L."/>
            <person name="Rohde M."/>
            <person name="Galperin M.Y."/>
            <person name="Jogler C."/>
        </authorList>
    </citation>
    <scope>NUCLEOTIDE SEQUENCE [LARGE SCALE GENOMIC DNA]</scope>
    <source>
        <strain evidence="5 6">Pla100</strain>
    </source>
</reference>
<dbReference type="InterPro" id="IPR005650">
    <property type="entry name" value="BlaI_family"/>
</dbReference>
<dbReference type="RefSeq" id="WP_146583076.1">
    <property type="nucleotide sequence ID" value="NZ_SJPM01000054.1"/>
</dbReference>
<protein>
    <submittedName>
        <fullName evidence="5">Penicillinase repressor</fullName>
    </submittedName>
</protein>
<evidence type="ECO:0000256" key="1">
    <source>
        <dbReference type="ARBA" id="ARBA00011046"/>
    </source>
</evidence>
<dbReference type="GO" id="GO:0045892">
    <property type="term" value="P:negative regulation of DNA-templated transcription"/>
    <property type="evidence" value="ECO:0007669"/>
    <property type="project" value="InterPro"/>
</dbReference>
<dbReference type="GO" id="GO:0003677">
    <property type="term" value="F:DNA binding"/>
    <property type="evidence" value="ECO:0007669"/>
    <property type="project" value="UniProtKB-KW"/>
</dbReference>
<evidence type="ECO:0000313" key="6">
    <source>
        <dbReference type="Proteomes" id="UP000316213"/>
    </source>
</evidence>
<dbReference type="Pfam" id="PF03965">
    <property type="entry name" value="Penicillinase_R"/>
    <property type="match status" value="1"/>
</dbReference>
<dbReference type="OrthoDB" id="284965at2"/>
<organism evidence="5 6">
    <name type="scientific">Neorhodopirellula pilleata</name>
    <dbReference type="NCBI Taxonomy" id="2714738"/>
    <lineage>
        <taxon>Bacteria</taxon>
        <taxon>Pseudomonadati</taxon>
        <taxon>Planctomycetota</taxon>
        <taxon>Planctomycetia</taxon>
        <taxon>Pirellulales</taxon>
        <taxon>Pirellulaceae</taxon>
        <taxon>Neorhodopirellula</taxon>
    </lineage>
</organism>
<dbReference type="InterPro" id="IPR036388">
    <property type="entry name" value="WH-like_DNA-bd_sf"/>
</dbReference>
<dbReference type="SUPFAM" id="SSF46785">
    <property type="entry name" value="Winged helix' DNA-binding domain"/>
    <property type="match status" value="1"/>
</dbReference>
<dbReference type="EMBL" id="SJPM01000054">
    <property type="protein sequence ID" value="TWT78588.1"/>
    <property type="molecule type" value="Genomic_DNA"/>
</dbReference>
<proteinExistence type="inferred from homology"/>
<keyword evidence="4" id="KW-0804">Transcription</keyword>
<evidence type="ECO:0000313" key="5">
    <source>
        <dbReference type="EMBL" id="TWT78588.1"/>
    </source>
</evidence>
<dbReference type="InterPro" id="IPR036390">
    <property type="entry name" value="WH_DNA-bd_sf"/>
</dbReference>
<gene>
    <name evidence="5" type="primary">blaI_4</name>
    <name evidence="5" type="ORF">Pla100_63050</name>
</gene>
<evidence type="ECO:0000256" key="2">
    <source>
        <dbReference type="ARBA" id="ARBA00023015"/>
    </source>
</evidence>
<accession>A0A5C5YUD3</accession>
<dbReference type="Proteomes" id="UP000316213">
    <property type="component" value="Unassembled WGS sequence"/>
</dbReference>
<keyword evidence="3" id="KW-0238">DNA-binding</keyword>
<keyword evidence="6" id="KW-1185">Reference proteome</keyword>
<evidence type="ECO:0000256" key="3">
    <source>
        <dbReference type="ARBA" id="ARBA00023125"/>
    </source>
</evidence>
<evidence type="ECO:0000256" key="4">
    <source>
        <dbReference type="ARBA" id="ARBA00023163"/>
    </source>
</evidence>
<keyword evidence="2" id="KW-0805">Transcription regulation</keyword>
<sequence length="126" mass="14557">MVRKPKDVTDAELAVMQVLWMRESATIREITDRIYPAGTASDYATVKKLLARLEEKTLVHRDASDTAHVFTATITQDDLITRRLRDVAEDFCDGSHTPLLMNLLKNTKYSTREREQLQNLFNELFK</sequence>
<dbReference type="AlphaFoldDB" id="A0A5C5YUD3"/>
<dbReference type="PIRSF" id="PIRSF019455">
    <property type="entry name" value="CopR_AtkY"/>
    <property type="match status" value="1"/>
</dbReference>
<name>A0A5C5YUD3_9BACT</name>